<feature type="transmembrane region" description="Helical" evidence="7">
    <location>
        <begin position="126"/>
        <end position="145"/>
    </location>
</feature>
<feature type="transmembrane region" description="Helical" evidence="7">
    <location>
        <begin position="402"/>
        <end position="423"/>
    </location>
</feature>
<dbReference type="PATRIC" id="fig|702459.3.peg.112"/>
<dbReference type="Proteomes" id="UP000002312">
    <property type="component" value="Chromosome"/>
</dbReference>
<dbReference type="HOGENOM" id="CLU_029243_3_1_11"/>
<keyword evidence="8" id="KW-0132">Cell division</keyword>
<feature type="transmembrane region" description="Helical" evidence="7">
    <location>
        <begin position="369"/>
        <end position="396"/>
    </location>
</feature>
<dbReference type="KEGG" id="bbp:BBPR_0105"/>
<dbReference type="GeneID" id="93091713"/>
<protein>
    <submittedName>
        <fullName evidence="8">FtsW Cell division protein</fullName>
    </submittedName>
</protein>
<evidence type="ECO:0000256" key="5">
    <source>
        <dbReference type="ARBA" id="ARBA00023136"/>
    </source>
</evidence>
<feature type="transmembrane region" description="Helical" evidence="7">
    <location>
        <begin position="97"/>
        <end position="114"/>
    </location>
</feature>
<keyword evidence="4 7" id="KW-1133">Transmembrane helix</keyword>
<dbReference type="GO" id="GO:0015648">
    <property type="term" value="F:lipid-linked peptidoglycan transporter activity"/>
    <property type="evidence" value="ECO:0007669"/>
    <property type="project" value="TreeGrafter"/>
</dbReference>
<feature type="compositionally biased region" description="Basic and acidic residues" evidence="6">
    <location>
        <begin position="452"/>
        <end position="476"/>
    </location>
</feature>
<name>A0A0H3EB11_BIFBP</name>
<organism evidence="8 9">
    <name type="scientific">Bifidobacterium bifidum (strain PRL2010)</name>
    <dbReference type="NCBI Taxonomy" id="702459"/>
    <lineage>
        <taxon>Bacteria</taxon>
        <taxon>Bacillati</taxon>
        <taxon>Actinomycetota</taxon>
        <taxon>Actinomycetes</taxon>
        <taxon>Bifidobacteriales</taxon>
        <taxon>Bifidobacteriaceae</taxon>
        <taxon>Bifidobacterium</taxon>
    </lineage>
</organism>
<dbReference type="PANTHER" id="PTHR30474">
    <property type="entry name" value="CELL CYCLE PROTEIN"/>
    <property type="match status" value="1"/>
</dbReference>
<feature type="transmembrane region" description="Helical" evidence="7">
    <location>
        <begin position="66"/>
        <end position="85"/>
    </location>
</feature>
<gene>
    <name evidence="8" type="primary">rodA</name>
    <name evidence="8" type="ordered locus">BBPR_0105</name>
</gene>
<feature type="transmembrane region" description="Helical" evidence="7">
    <location>
        <begin position="38"/>
        <end position="59"/>
    </location>
</feature>
<dbReference type="OrthoDB" id="9812661at2"/>
<dbReference type="Pfam" id="PF01098">
    <property type="entry name" value="FTSW_RODA_SPOVE"/>
    <property type="match status" value="1"/>
</dbReference>
<evidence type="ECO:0000256" key="6">
    <source>
        <dbReference type="SAM" id="MobiDB-lite"/>
    </source>
</evidence>
<feature type="transmembrane region" description="Helical" evidence="7">
    <location>
        <begin position="336"/>
        <end position="357"/>
    </location>
</feature>
<dbReference type="GO" id="GO:0051301">
    <property type="term" value="P:cell division"/>
    <property type="evidence" value="ECO:0007669"/>
    <property type="project" value="UniProtKB-KW"/>
</dbReference>
<evidence type="ECO:0000256" key="3">
    <source>
        <dbReference type="ARBA" id="ARBA00022960"/>
    </source>
</evidence>
<dbReference type="GO" id="GO:0032153">
    <property type="term" value="C:cell division site"/>
    <property type="evidence" value="ECO:0007669"/>
    <property type="project" value="TreeGrafter"/>
</dbReference>
<evidence type="ECO:0000313" key="9">
    <source>
        <dbReference type="Proteomes" id="UP000002312"/>
    </source>
</evidence>
<dbReference type="PANTHER" id="PTHR30474:SF3">
    <property type="entry name" value="PEPTIDOGLYCAN GLYCOSYLTRANSFERASE RODA"/>
    <property type="match status" value="1"/>
</dbReference>
<keyword evidence="2 7" id="KW-0812">Transmembrane</keyword>
<feature type="region of interest" description="Disordered" evidence="6">
    <location>
        <begin position="452"/>
        <end position="492"/>
    </location>
</feature>
<sequence>MIPIRLRQASLLLFAMLISVVAFYQMFLRVYGHFPANYIGLLAVVGALFLVLWGLLLRFKPYASQAILPCVLMLTAIGVVMIARIDKSGNSSVGSRQLIWLCIALTLCGILVAVMRDYRVLRKYSYVNMVIGLILLLSPMIPGLGRNINGAKIWIRIGGYSLQPAEFAKLFLAFFFAAYLFDHRDQLAVGGKKVLGLQLPRIKDLGPIIMVWLISMGVLIMQRDLGTSLMFFAMFVAMLYAATGRRSWIVIGFIAFAVGAVAAASVFSHVGQRVDSWLHPFSDEQYNRIGGSWQLVTGIFGMASGGMTGTGLGHGQPGLTTFANSDFIYSSVGEELGLTGLMAVLVLYLLIIASGFITAMKIKDGFGKLLASGLVFTMAFQVFTVVGGITLVIPLTGMTMPYMAAGGSSLIANYLLAALLMIISNAANRPEPDTLSDTFQYEALAVLRDRELKERTDKESAPEREPQAERPPEPRHAAANNQTTEIIEAGAR</sequence>
<evidence type="ECO:0000256" key="2">
    <source>
        <dbReference type="ARBA" id="ARBA00022692"/>
    </source>
</evidence>
<evidence type="ECO:0000313" key="8">
    <source>
        <dbReference type="EMBL" id="ADP35240.1"/>
    </source>
</evidence>
<keyword evidence="8" id="KW-0131">Cell cycle</keyword>
<feature type="transmembrane region" description="Helical" evidence="7">
    <location>
        <begin position="202"/>
        <end position="219"/>
    </location>
</feature>
<keyword evidence="5 7" id="KW-0472">Membrane</keyword>
<reference evidence="8 9" key="1">
    <citation type="journal article" date="2010" name="Proc. Natl. Acad. Sci. U.S.A.">
        <title>Genome analysis of Bifidobacterium bifidum PRL2010 reveals metabolic pathways for host-derived glycan foraging.</title>
        <authorList>
            <person name="Turroni F."/>
            <person name="Bottacini F."/>
            <person name="Foroni E."/>
            <person name="Mulder I."/>
            <person name="Kim J.H."/>
            <person name="Zomer A."/>
            <person name="Sanchez B."/>
            <person name="Bidossi A."/>
            <person name="Ferrarini A."/>
            <person name="Giubellini V."/>
            <person name="Delledonne M."/>
            <person name="Henrissat B."/>
            <person name="Coutinho P."/>
            <person name="Oggioni M."/>
            <person name="Fitzgerald G.F."/>
            <person name="Mills D."/>
            <person name="Margolles A."/>
            <person name="Kelly D."/>
            <person name="van Sinderen D."/>
            <person name="Ventura M."/>
        </authorList>
    </citation>
    <scope>NUCLEOTIDE SEQUENCE [LARGE SCALE GENOMIC DNA]</scope>
    <source>
        <strain evidence="8 9">PRL2010</strain>
    </source>
</reference>
<evidence type="ECO:0000256" key="1">
    <source>
        <dbReference type="ARBA" id="ARBA00004141"/>
    </source>
</evidence>
<dbReference type="InterPro" id="IPR001182">
    <property type="entry name" value="FtsW/RodA"/>
</dbReference>
<dbReference type="AlphaFoldDB" id="A0A0H3EB11"/>
<evidence type="ECO:0000256" key="7">
    <source>
        <dbReference type="SAM" id="Phobius"/>
    </source>
</evidence>
<feature type="transmembrane region" description="Helical" evidence="7">
    <location>
        <begin position="165"/>
        <end position="181"/>
    </location>
</feature>
<dbReference type="RefSeq" id="WP_003811411.1">
    <property type="nucleotide sequence ID" value="NC_014638.1"/>
</dbReference>
<comment type="subcellular location">
    <subcellularLocation>
        <location evidence="1">Membrane</location>
        <topology evidence="1">Multi-pass membrane protein</topology>
    </subcellularLocation>
</comment>
<feature type="transmembrane region" description="Helical" evidence="7">
    <location>
        <begin position="249"/>
        <end position="270"/>
    </location>
</feature>
<dbReference type="GO" id="GO:0008360">
    <property type="term" value="P:regulation of cell shape"/>
    <property type="evidence" value="ECO:0007669"/>
    <property type="project" value="UniProtKB-KW"/>
</dbReference>
<dbReference type="eggNOG" id="COG0772">
    <property type="taxonomic scope" value="Bacteria"/>
</dbReference>
<proteinExistence type="predicted"/>
<keyword evidence="3" id="KW-0133">Cell shape</keyword>
<dbReference type="GO" id="GO:0005886">
    <property type="term" value="C:plasma membrane"/>
    <property type="evidence" value="ECO:0007669"/>
    <property type="project" value="TreeGrafter"/>
</dbReference>
<feature type="transmembrane region" description="Helical" evidence="7">
    <location>
        <begin position="12"/>
        <end position="32"/>
    </location>
</feature>
<dbReference type="EMBL" id="CP001840">
    <property type="protein sequence ID" value="ADP35240.1"/>
    <property type="molecule type" value="Genomic_DNA"/>
</dbReference>
<feature type="transmembrane region" description="Helical" evidence="7">
    <location>
        <begin position="225"/>
        <end position="242"/>
    </location>
</feature>
<evidence type="ECO:0000256" key="4">
    <source>
        <dbReference type="ARBA" id="ARBA00022989"/>
    </source>
</evidence>
<accession>A0A0H3EB11</accession>